<feature type="domain" description="Guanylate cyclase" evidence="16">
    <location>
        <begin position="1"/>
        <end position="26"/>
    </location>
</feature>
<keyword evidence="8" id="KW-0067">ATP-binding</keyword>
<dbReference type="CDD" id="cd07302">
    <property type="entry name" value="CHD"/>
    <property type="match status" value="1"/>
</dbReference>
<dbReference type="PANTHER" id="PTHR45627">
    <property type="entry name" value="ADENYLATE CYCLASE TYPE 1"/>
    <property type="match status" value="1"/>
</dbReference>
<evidence type="ECO:0000256" key="4">
    <source>
        <dbReference type="ARBA" id="ARBA00012201"/>
    </source>
</evidence>
<dbReference type="InterPro" id="IPR029787">
    <property type="entry name" value="Nucleotide_cyclase"/>
</dbReference>
<evidence type="ECO:0000256" key="11">
    <source>
        <dbReference type="ARBA" id="ARBA00022998"/>
    </source>
</evidence>
<comment type="cofactor">
    <cofactor evidence="2">
        <name>Mg(2+)</name>
        <dbReference type="ChEBI" id="CHEBI:18420"/>
    </cofactor>
</comment>
<dbReference type="SUPFAM" id="SSF55073">
    <property type="entry name" value="Nucleotide cyclase"/>
    <property type="match status" value="2"/>
</dbReference>
<gene>
    <name evidence="17" type="ORF">TBRA_LOCUS16750</name>
</gene>
<dbReference type="GO" id="GO:0006171">
    <property type="term" value="P:cAMP biosynthetic process"/>
    <property type="evidence" value="ECO:0007669"/>
    <property type="project" value="UniProtKB-KW"/>
</dbReference>
<evidence type="ECO:0000256" key="9">
    <source>
        <dbReference type="ARBA" id="ARBA00022842"/>
    </source>
</evidence>
<dbReference type="PROSITE" id="PS00452">
    <property type="entry name" value="GUANYLATE_CYCLASE_1"/>
    <property type="match status" value="1"/>
</dbReference>
<evidence type="ECO:0000313" key="17">
    <source>
        <dbReference type="EMBL" id="CAB0045214.1"/>
    </source>
</evidence>
<keyword evidence="12" id="KW-0472">Membrane</keyword>
<evidence type="ECO:0000256" key="3">
    <source>
        <dbReference type="ARBA" id="ARBA00004141"/>
    </source>
</evidence>
<comment type="catalytic activity">
    <reaction evidence="1">
        <text>ATP = 3',5'-cyclic AMP + diphosphate</text>
        <dbReference type="Rhea" id="RHEA:15389"/>
        <dbReference type="ChEBI" id="CHEBI:30616"/>
        <dbReference type="ChEBI" id="CHEBI:33019"/>
        <dbReference type="ChEBI" id="CHEBI:58165"/>
        <dbReference type="EC" id="4.6.1.1"/>
    </reaction>
</comment>
<dbReference type="GO" id="GO:0007189">
    <property type="term" value="P:adenylate cyclase-activating G protein-coupled receptor signaling pathway"/>
    <property type="evidence" value="ECO:0007669"/>
    <property type="project" value="TreeGrafter"/>
</dbReference>
<dbReference type="GO" id="GO:0005524">
    <property type="term" value="F:ATP binding"/>
    <property type="evidence" value="ECO:0007669"/>
    <property type="project" value="UniProtKB-KW"/>
</dbReference>
<evidence type="ECO:0000256" key="12">
    <source>
        <dbReference type="ARBA" id="ARBA00023136"/>
    </source>
</evidence>
<protein>
    <recommendedName>
        <fullName evidence="4">adenylate cyclase</fullName>
        <ecNumber evidence="4">4.6.1.1</ecNumber>
    </recommendedName>
</protein>
<dbReference type="SMART" id="SM00044">
    <property type="entry name" value="CYCc"/>
    <property type="match status" value="1"/>
</dbReference>
<feature type="domain" description="Guanylate cyclase" evidence="16">
    <location>
        <begin position="301"/>
        <end position="438"/>
    </location>
</feature>
<dbReference type="InterPro" id="IPR018297">
    <property type="entry name" value="A/G_cyclase_CS"/>
</dbReference>
<dbReference type="GO" id="GO:0004016">
    <property type="term" value="F:adenylate cyclase activity"/>
    <property type="evidence" value="ECO:0007669"/>
    <property type="project" value="UniProtKB-EC"/>
</dbReference>
<evidence type="ECO:0000256" key="2">
    <source>
        <dbReference type="ARBA" id="ARBA00001946"/>
    </source>
</evidence>
<dbReference type="EMBL" id="CADCXV010001549">
    <property type="protein sequence ID" value="CAB0045214.1"/>
    <property type="molecule type" value="Genomic_DNA"/>
</dbReference>
<evidence type="ECO:0000256" key="8">
    <source>
        <dbReference type="ARBA" id="ARBA00022840"/>
    </source>
</evidence>
<keyword evidence="18" id="KW-1185">Reference proteome</keyword>
<dbReference type="Gene3D" id="3.30.70.1230">
    <property type="entry name" value="Nucleotide cyclase"/>
    <property type="match status" value="2"/>
</dbReference>
<comment type="similarity">
    <text evidence="14">Belongs to the adenylyl cyclase class-4/guanylyl cyclase family.</text>
</comment>
<dbReference type="InterPro" id="IPR001054">
    <property type="entry name" value="A/G_cyclase"/>
</dbReference>
<comment type="subcellular location">
    <subcellularLocation>
        <location evidence="3">Membrane</location>
        <topology evidence="3">Multi-pass membrane protein</topology>
    </subcellularLocation>
</comment>
<keyword evidence="13 14" id="KW-0456">Lyase</keyword>
<evidence type="ECO:0000256" key="7">
    <source>
        <dbReference type="ARBA" id="ARBA00022741"/>
    </source>
</evidence>
<evidence type="ECO:0000259" key="16">
    <source>
        <dbReference type="PROSITE" id="PS50125"/>
    </source>
</evidence>
<dbReference type="Proteomes" id="UP000479190">
    <property type="component" value="Unassembled WGS sequence"/>
</dbReference>
<evidence type="ECO:0000256" key="6">
    <source>
        <dbReference type="ARBA" id="ARBA00022723"/>
    </source>
</evidence>
<keyword evidence="11" id="KW-0115">cAMP biosynthesis</keyword>
<dbReference type="GO" id="GO:0005886">
    <property type="term" value="C:plasma membrane"/>
    <property type="evidence" value="ECO:0007669"/>
    <property type="project" value="TreeGrafter"/>
</dbReference>
<reference evidence="17 18" key="1">
    <citation type="submission" date="2020-02" db="EMBL/GenBank/DDBJ databases">
        <authorList>
            <person name="Ferguson B K."/>
        </authorList>
    </citation>
    <scope>NUCLEOTIDE SEQUENCE [LARGE SCALE GENOMIC DNA]</scope>
</reference>
<keyword evidence="6" id="KW-0479">Metal-binding</keyword>
<dbReference type="GO" id="GO:0035556">
    <property type="term" value="P:intracellular signal transduction"/>
    <property type="evidence" value="ECO:0007669"/>
    <property type="project" value="InterPro"/>
</dbReference>
<evidence type="ECO:0000256" key="15">
    <source>
        <dbReference type="SAM" id="MobiDB-lite"/>
    </source>
</evidence>
<keyword evidence="10" id="KW-1133">Transmembrane helix</keyword>
<dbReference type="Pfam" id="PF00211">
    <property type="entry name" value="Guanylate_cyc"/>
    <property type="match status" value="2"/>
</dbReference>
<evidence type="ECO:0000256" key="10">
    <source>
        <dbReference type="ARBA" id="ARBA00022989"/>
    </source>
</evidence>
<dbReference type="EC" id="4.6.1.1" evidence="4"/>
<dbReference type="OrthoDB" id="10006362at2759"/>
<keyword evidence="5" id="KW-0812">Transmembrane</keyword>
<organism evidence="17 18">
    <name type="scientific">Trichogramma brassicae</name>
    <dbReference type="NCBI Taxonomy" id="86971"/>
    <lineage>
        <taxon>Eukaryota</taxon>
        <taxon>Metazoa</taxon>
        <taxon>Ecdysozoa</taxon>
        <taxon>Arthropoda</taxon>
        <taxon>Hexapoda</taxon>
        <taxon>Insecta</taxon>
        <taxon>Pterygota</taxon>
        <taxon>Neoptera</taxon>
        <taxon>Endopterygota</taxon>
        <taxon>Hymenoptera</taxon>
        <taxon>Apocrita</taxon>
        <taxon>Proctotrupomorpha</taxon>
        <taxon>Chalcidoidea</taxon>
        <taxon>Trichogrammatidae</taxon>
        <taxon>Trichogramma</taxon>
    </lineage>
</organism>
<feature type="compositionally biased region" description="Basic and acidic residues" evidence="15">
    <location>
        <begin position="158"/>
        <end position="169"/>
    </location>
</feature>
<sequence length="515" mass="57277">MAGLLGAIKWQYDIWSRDVCVANKMEQTGRPGKVHVTEKTLELLNRDNYCVEELDQSDNEILNKYGITKSYLITPVKQCEVCQKSTSSPATLADANVQIEGNCIELAQSLQAYLLTRRSISFAQKRLRPASPANESLRPDDRAQLPSHTQGGQQGDGEGDRAHASHENRTVGQVGEHQSVQSAIRQVAVGARVLARARSPLQVLHPALGRIAALRRSDPPHTQQQQRPDELHDLQLSRHFSLLPHAHTHVVDAVHLGLRPDQEQRRAESVLRQADQSPEKFMGMDNTMLNRLYHEKHEYVAVMFATLTNLSIENVDTLSNYNKIICHFDLLLFNAMFQHRVEKIKLAGTTYMAASGLDNLRRNSGGENSPGKYSVLKVLTRFAAEIMRITENINSQVNGSYALRIGICTGEVTAGVVGVKKPLYDIWGDAVNMASRMDTTGVPGKIQVLKETADTLEKLGVRCHLRGETYVKPKGLLTTYFVGVDADGQLERCGTSLLPDIEEDDEDEERDASKL</sequence>
<dbReference type="PANTHER" id="PTHR45627:SF12">
    <property type="entry name" value="ADENYLATE CYCLASE TYPE 2"/>
    <property type="match status" value="1"/>
</dbReference>
<accession>A0A6H5J6X0</accession>
<dbReference type="AlphaFoldDB" id="A0A6H5J6X0"/>
<feature type="region of interest" description="Disordered" evidence="15">
    <location>
        <begin position="126"/>
        <end position="180"/>
    </location>
</feature>
<dbReference type="GO" id="GO:0046872">
    <property type="term" value="F:metal ion binding"/>
    <property type="evidence" value="ECO:0007669"/>
    <property type="project" value="UniProtKB-KW"/>
</dbReference>
<evidence type="ECO:0000256" key="14">
    <source>
        <dbReference type="RuleBase" id="RU000405"/>
    </source>
</evidence>
<keyword evidence="9" id="KW-0460">Magnesium</keyword>
<evidence type="ECO:0000256" key="13">
    <source>
        <dbReference type="ARBA" id="ARBA00023239"/>
    </source>
</evidence>
<evidence type="ECO:0000313" key="18">
    <source>
        <dbReference type="Proteomes" id="UP000479190"/>
    </source>
</evidence>
<evidence type="ECO:0000256" key="1">
    <source>
        <dbReference type="ARBA" id="ARBA00001593"/>
    </source>
</evidence>
<dbReference type="PROSITE" id="PS50125">
    <property type="entry name" value="GUANYLATE_CYCLASE_2"/>
    <property type="match status" value="2"/>
</dbReference>
<proteinExistence type="inferred from homology"/>
<keyword evidence="7" id="KW-0547">Nucleotide-binding</keyword>
<name>A0A6H5J6X0_9HYME</name>
<evidence type="ECO:0000256" key="5">
    <source>
        <dbReference type="ARBA" id="ARBA00022692"/>
    </source>
</evidence>